<dbReference type="PIRSF" id="PIRSF006247">
    <property type="entry name" value="TrkH"/>
    <property type="match status" value="1"/>
</dbReference>
<evidence type="ECO:0000256" key="5">
    <source>
        <dbReference type="ARBA" id="ARBA00022519"/>
    </source>
</evidence>
<evidence type="ECO:0000256" key="9">
    <source>
        <dbReference type="ARBA" id="ARBA00022989"/>
    </source>
</evidence>
<dbReference type="AlphaFoldDB" id="A0AAN5AM78"/>
<dbReference type="PANTHER" id="PTHR32024:SF2">
    <property type="entry name" value="TRK SYSTEM POTASSIUM UPTAKE PROTEIN TRKG-RELATED"/>
    <property type="match status" value="1"/>
</dbReference>
<feature type="transmembrane region" description="Helical" evidence="13">
    <location>
        <begin position="40"/>
        <end position="60"/>
    </location>
</feature>
<keyword evidence="15" id="KW-1185">Reference proteome</keyword>
<feature type="binding site" evidence="12">
    <location>
        <position position="222"/>
    </location>
    <ligand>
        <name>K(+)</name>
        <dbReference type="ChEBI" id="CHEBI:29103"/>
    </ligand>
</feature>
<feature type="binding site" evidence="12">
    <location>
        <position position="114"/>
    </location>
    <ligand>
        <name>K(+)</name>
        <dbReference type="ChEBI" id="CHEBI:29103"/>
    </ligand>
</feature>
<evidence type="ECO:0000256" key="1">
    <source>
        <dbReference type="ARBA" id="ARBA00004429"/>
    </source>
</evidence>
<evidence type="ECO:0000256" key="3">
    <source>
        <dbReference type="ARBA" id="ARBA00022448"/>
    </source>
</evidence>
<keyword evidence="6" id="KW-0633">Potassium transport</keyword>
<keyword evidence="4" id="KW-1003">Cell membrane</keyword>
<feature type="binding site" evidence="12">
    <location>
        <position position="434"/>
    </location>
    <ligand>
        <name>K(+)</name>
        <dbReference type="ChEBI" id="CHEBI:29103"/>
    </ligand>
</feature>
<dbReference type="InterPro" id="IPR003445">
    <property type="entry name" value="Cat_transpt"/>
</dbReference>
<keyword evidence="5" id="KW-0997">Cell inner membrane</keyword>
<dbReference type="InterPro" id="IPR004772">
    <property type="entry name" value="TrkH"/>
</dbReference>
<protein>
    <submittedName>
        <fullName evidence="14">Trk system potassium transporter TrkH</fullName>
    </submittedName>
</protein>
<evidence type="ECO:0000256" key="2">
    <source>
        <dbReference type="ARBA" id="ARBA00009137"/>
    </source>
</evidence>
<comment type="caution">
    <text evidence="14">The sequence shown here is derived from an EMBL/GenBank/DDBJ whole genome shotgun (WGS) entry which is preliminary data.</text>
</comment>
<feature type="transmembrane region" description="Helical" evidence="13">
    <location>
        <begin position="273"/>
        <end position="294"/>
    </location>
</feature>
<evidence type="ECO:0000256" key="6">
    <source>
        <dbReference type="ARBA" id="ARBA00022538"/>
    </source>
</evidence>
<feature type="transmembrane region" description="Helical" evidence="13">
    <location>
        <begin position="392"/>
        <end position="416"/>
    </location>
</feature>
<feature type="transmembrane region" description="Helical" evidence="13">
    <location>
        <begin position="72"/>
        <end position="93"/>
    </location>
</feature>
<keyword evidence="12" id="KW-0479">Metal-binding</keyword>
<feature type="transmembrane region" description="Helical" evidence="13">
    <location>
        <begin position="138"/>
        <end position="165"/>
    </location>
</feature>
<organism evidence="14 15">
    <name type="scientific">Persicobacter diffluens</name>
    <dbReference type="NCBI Taxonomy" id="981"/>
    <lineage>
        <taxon>Bacteria</taxon>
        <taxon>Pseudomonadati</taxon>
        <taxon>Bacteroidota</taxon>
        <taxon>Cytophagia</taxon>
        <taxon>Cytophagales</taxon>
        <taxon>Persicobacteraceae</taxon>
        <taxon>Persicobacter</taxon>
    </lineage>
</organism>
<accession>A0AAN5AM78</accession>
<name>A0AAN5AM78_9BACT</name>
<proteinExistence type="inferred from homology"/>
<evidence type="ECO:0000256" key="13">
    <source>
        <dbReference type="SAM" id="Phobius"/>
    </source>
</evidence>
<keyword evidence="10" id="KW-0406">Ion transport</keyword>
<feature type="transmembrane region" description="Helical" evidence="13">
    <location>
        <begin position="238"/>
        <end position="261"/>
    </location>
</feature>
<keyword evidence="7 13" id="KW-0812">Transmembrane</keyword>
<feature type="binding site" evidence="12">
    <location>
        <position position="435"/>
    </location>
    <ligand>
        <name>K(+)</name>
        <dbReference type="ChEBI" id="CHEBI:29103"/>
    </ligand>
</feature>
<feature type="binding site" evidence="12">
    <location>
        <position position="113"/>
    </location>
    <ligand>
        <name>K(+)</name>
        <dbReference type="ChEBI" id="CHEBI:29103"/>
    </ligand>
</feature>
<feature type="transmembrane region" description="Helical" evidence="13">
    <location>
        <begin position="332"/>
        <end position="353"/>
    </location>
</feature>
<dbReference type="GO" id="GO:0015379">
    <property type="term" value="F:potassium:chloride symporter activity"/>
    <property type="evidence" value="ECO:0007669"/>
    <property type="project" value="InterPro"/>
</dbReference>
<keyword evidence="8 12" id="KW-0630">Potassium</keyword>
<feature type="binding site" evidence="12">
    <location>
        <position position="317"/>
    </location>
    <ligand>
        <name>K(+)</name>
        <dbReference type="ChEBI" id="CHEBI:29103"/>
    </ligand>
</feature>
<dbReference type="GO" id="GO:0046872">
    <property type="term" value="F:metal ion binding"/>
    <property type="evidence" value="ECO:0007669"/>
    <property type="project" value="UniProtKB-KW"/>
</dbReference>
<evidence type="ECO:0000313" key="15">
    <source>
        <dbReference type="Proteomes" id="UP001310022"/>
    </source>
</evidence>
<feature type="transmembrane region" description="Helical" evidence="13">
    <location>
        <begin position="454"/>
        <end position="482"/>
    </location>
</feature>
<dbReference type="Proteomes" id="UP001310022">
    <property type="component" value="Unassembled WGS sequence"/>
</dbReference>
<feature type="transmembrane region" description="Helical" evidence="13">
    <location>
        <begin position="12"/>
        <end position="34"/>
    </location>
</feature>
<dbReference type="GO" id="GO:0005886">
    <property type="term" value="C:plasma membrane"/>
    <property type="evidence" value="ECO:0007669"/>
    <property type="project" value="UniProtKB-SubCell"/>
</dbReference>
<feature type="binding site" evidence="12">
    <location>
        <position position="318"/>
    </location>
    <ligand>
        <name>K(+)</name>
        <dbReference type="ChEBI" id="CHEBI:29103"/>
    </ligand>
</feature>
<comment type="similarity">
    <text evidence="2">Belongs to the TrkH potassium transport family.</text>
</comment>
<dbReference type="Pfam" id="PF02386">
    <property type="entry name" value="TrkH"/>
    <property type="match status" value="1"/>
</dbReference>
<feature type="transmembrane region" description="Helical" evidence="13">
    <location>
        <begin position="186"/>
        <end position="209"/>
    </location>
</feature>
<gene>
    <name evidence="14" type="ORF">PEDI_26930</name>
</gene>
<reference evidence="14 15" key="1">
    <citation type="submission" date="2021-12" db="EMBL/GenBank/DDBJ databases">
        <title>Genome sequencing of bacteria with rrn-lacking chromosome and rrn-plasmid.</title>
        <authorList>
            <person name="Anda M."/>
            <person name="Iwasaki W."/>
        </authorList>
    </citation>
    <scope>NUCLEOTIDE SEQUENCE [LARGE SCALE GENOMIC DNA]</scope>
    <source>
        <strain evidence="14 15">NBRC 15940</strain>
    </source>
</reference>
<evidence type="ECO:0000256" key="7">
    <source>
        <dbReference type="ARBA" id="ARBA00022692"/>
    </source>
</evidence>
<keyword evidence="3" id="KW-0813">Transport</keyword>
<evidence type="ECO:0000256" key="12">
    <source>
        <dbReference type="PIRSR" id="PIRSR006247-1"/>
    </source>
</evidence>
<sequence>MKRFHFRSIIHIMGLLLVINSIFMLTALPFSFYFEDDQHWAILMAVLITACSGGLAFFLTLGRERIVKKRDVYIIVTFGWVLMALSATLPYLLSGSIHSLTDAFFECVSGYTTTGASILSDIEAVPPSILYWRSLTQWLGGMGIIVLTVAILPLIGVGGMQLFVAEAPGISADKLRPRITDTAKRLWLIYIGLTATEMVLLRVFGMTWYDALNHSLTTMATGGFSTKNASIAHYPSPWIQYTIVLFMFFAGTNFSMMYFGFQGKLKKVWANDEFRAYFLSIVILSIISGLYVGVNVYDDLELGMRDVTFQLVSLITTTGFVSADYTSWAPSLTIMCFILLFVGGSAGSTAGGIKTVRHLILAKNGWLDLKRQLHPAAVIPVRLNGKAVSGEISYTVLAFVIIFLFIFVVGAMLLAMTGLDLLTAMGASATSLGNVGPGIGKVGPVDNFAWLPPAAKWICSVLMLLGRLELFTVLLLFTPFFWRGN</sequence>
<keyword evidence="11 13" id="KW-0472">Membrane</keyword>
<comment type="subcellular location">
    <subcellularLocation>
        <location evidence="1">Cell inner membrane</location>
        <topology evidence="1">Multi-pass membrane protein</topology>
    </subcellularLocation>
</comment>
<evidence type="ECO:0000256" key="8">
    <source>
        <dbReference type="ARBA" id="ARBA00022958"/>
    </source>
</evidence>
<dbReference type="EMBL" id="BQKE01000001">
    <property type="protein sequence ID" value="GJM62141.1"/>
    <property type="molecule type" value="Genomic_DNA"/>
</dbReference>
<evidence type="ECO:0000313" key="14">
    <source>
        <dbReference type="EMBL" id="GJM62141.1"/>
    </source>
</evidence>
<keyword evidence="9 13" id="KW-1133">Transmembrane helix</keyword>
<evidence type="ECO:0000256" key="10">
    <source>
        <dbReference type="ARBA" id="ARBA00023065"/>
    </source>
</evidence>
<evidence type="ECO:0000256" key="11">
    <source>
        <dbReference type="ARBA" id="ARBA00023136"/>
    </source>
</evidence>
<evidence type="ECO:0000256" key="4">
    <source>
        <dbReference type="ARBA" id="ARBA00022475"/>
    </source>
</evidence>
<dbReference type="PANTHER" id="PTHR32024">
    <property type="entry name" value="TRK SYSTEM POTASSIUM UPTAKE PROTEIN TRKG-RELATED"/>
    <property type="match status" value="1"/>
</dbReference>
<dbReference type="RefSeq" id="WP_338237493.1">
    <property type="nucleotide sequence ID" value="NZ_BQKE01000001.1"/>
</dbReference>